<feature type="transmembrane region" description="Helical" evidence="5">
    <location>
        <begin position="191"/>
        <end position="209"/>
    </location>
</feature>
<dbReference type="EMBL" id="AOGK01000003">
    <property type="protein sequence ID" value="MDG5974462.1"/>
    <property type="molecule type" value="Genomic_DNA"/>
</dbReference>
<feature type="transmembrane region" description="Helical" evidence="5">
    <location>
        <begin position="68"/>
        <end position="85"/>
    </location>
</feature>
<comment type="caution">
    <text evidence="7">The sequence shown here is derived from an EMBL/GenBank/DDBJ whole genome shotgun (WGS) entry which is preliminary data.</text>
</comment>
<sequence length="428" mass="47278">MSLPRPGAGMDVLCSKAAALTLVAVFAAFPVSVALANSLMALTLLLLLPRVFRHGTRCVDASILKNPVAWPVFCLAAYILLAATWSPAEWIDIGGYFKKYLKFLLLPIFITLLFEKKTRVLCWKAFALAMLFTLVSTWLNVWISIPWSRTDNQGFGVDHTVFKDYISQGIMMAFFVCLCAYWAIRAHSRKAAVGWWLVAALGAASILFLSAGRTGYLSLLFSTLVFGIFFVGARIKKVLGILVGALAVLTVAFLVSPQFQHRSMQAWEEARSSSLSTVTSVGARVEVWRFVVKNSSERSLLGAGTASYPVLAQNYFKDPQFCATVCPHPHNQFLLFFFELGLVGLVLFFWLLFVIVRQAFRYPRAHRALMLSFVAVLVTSNMTHSSFWLSTESHFFILMMALLMASAGSRRAVQSPGAAADAPAQSPP</sequence>
<evidence type="ECO:0000313" key="7">
    <source>
        <dbReference type="EMBL" id="MDG5974462.1"/>
    </source>
</evidence>
<dbReference type="InterPro" id="IPR051533">
    <property type="entry name" value="WaaL-like"/>
</dbReference>
<gene>
    <name evidence="7" type="ORF">H010_04317</name>
</gene>
<dbReference type="PANTHER" id="PTHR37422">
    <property type="entry name" value="TEICHURONIC ACID BIOSYNTHESIS PROTEIN TUAE"/>
    <property type="match status" value="1"/>
</dbReference>
<organism evidence="7 8">
    <name type="scientific">Hydrogenophaga taeniospiralis CCUG 15921</name>
    <dbReference type="NCBI Taxonomy" id="1281780"/>
    <lineage>
        <taxon>Bacteria</taxon>
        <taxon>Pseudomonadati</taxon>
        <taxon>Pseudomonadota</taxon>
        <taxon>Betaproteobacteria</taxon>
        <taxon>Burkholderiales</taxon>
        <taxon>Comamonadaceae</taxon>
        <taxon>Hydrogenophaga</taxon>
    </lineage>
</organism>
<evidence type="ECO:0000256" key="4">
    <source>
        <dbReference type="ARBA" id="ARBA00023136"/>
    </source>
</evidence>
<dbReference type="InterPro" id="IPR007016">
    <property type="entry name" value="O-antigen_ligase-rel_domated"/>
</dbReference>
<protein>
    <submittedName>
        <fullName evidence="7">O-antigen polymerase</fullName>
    </submittedName>
</protein>
<evidence type="ECO:0000256" key="2">
    <source>
        <dbReference type="ARBA" id="ARBA00022692"/>
    </source>
</evidence>
<accession>A0A9X4S6Y7</accession>
<keyword evidence="2 5" id="KW-0812">Transmembrane</keyword>
<dbReference type="PANTHER" id="PTHR37422:SF13">
    <property type="entry name" value="LIPOPOLYSACCHARIDE BIOSYNTHESIS PROTEIN PA4999-RELATED"/>
    <property type="match status" value="1"/>
</dbReference>
<dbReference type="RefSeq" id="WP_068173223.1">
    <property type="nucleotide sequence ID" value="NZ_AOGK01000003.1"/>
</dbReference>
<feature type="transmembrane region" description="Helical" evidence="5">
    <location>
        <begin position="126"/>
        <end position="145"/>
    </location>
</feature>
<feature type="transmembrane region" description="Helical" evidence="5">
    <location>
        <begin position="97"/>
        <end position="114"/>
    </location>
</feature>
<dbReference type="Pfam" id="PF04932">
    <property type="entry name" value="Wzy_C"/>
    <property type="match status" value="1"/>
</dbReference>
<feature type="transmembrane region" description="Helical" evidence="5">
    <location>
        <begin position="239"/>
        <end position="259"/>
    </location>
</feature>
<evidence type="ECO:0000313" key="8">
    <source>
        <dbReference type="Proteomes" id="UP001152876"/>
    </source>
</evidence>
<proteinExistence type="predicted"/>
<evidence type="ECO:0000256" key="5">
    <source>
        <dbReference type="SAM" id="Phobius"/>
    </source>
</evidence>
<evidence type="ECO:0000256" key="3">
    <source>
        <dbReference type="ARBA" id="ARBA00022989"/>
    </source>
</evidence>
<reference evidence="7" key="1">
    <citation type="submission" date="2013-01" db="EMBL/GenBank/DDBJ databases">
        <title>Genome draft of Hydrogenophaga taeniospiralis 2K1.</title>
        <authorList>
            <person name="Gomila M."/>
            <person name="Lalucat J."/>
        </authorList>
    </citation>
    <scope>NUCLEOTIDE SEQUENCE</scope>
    <source>
        <strain evidence="7">CCUG 15921</strain>
    </source>
</reference>
<evidence type="ECO:0000259" key="6">
    <source>
        <dbReference type="Pfam" id="PF04932"/>
    </source>
</evidence>
<feature type="transmembrane region" description="Helical" evidence="5">
    <location>
        <begin position="333"/>
        <end position="356"/>
    </location>
</feature>
<keyword evidence="3 5" id="KW-1133">Transmembrane helix</keyword>
<comment type="subcellular location">
    <subcellularLocation>
        <location evidence="1">Membrane</location>
        <topology evidence="1">Multi-pass membrane protein</topology>
    </subcellularLocation>
</comment>
<keyword evidence="4 5" id="KW-0472">Membrane</keyword>
<feature type="transmembrane region" description="Helical" evidence="5">
    <location>
        <begin position="20"/>
        <end position="48"/>
    </location>
</feature>
<feature type="transmembrane region" description="Helical" evidence="5">
    <location>
        <begin position="368"/>
        <end position="389"/>
    </location>
</feature>
<feature type="transmembrane region" description="Helical" evidence="5">
    <location>
        <begin position="165"/>
        <end position="184"/>
    </location>
</feature>
<feature type="transmembrane region" description="Helical" evidence="5">
    <location>
        <begin position="215"/>
        <end position="232"/>
    </location>
</feature>
<dbReference type="Proteomes" id="UP001152876">
    <property type="component" value="Unassembled WGS sequence"/>
</dbReference>
<feature type="domain" description="O-antigen ligase-related" evidence="6">
    <location>
        <begin position="199"/>
        <end position="349"/>
    </location>
</feature>
<dbReference type="AlphaFoldDB" id="A0A9X4S6Y7"/>
<evidence type="ECO:0000256" key="1">
    <source>
        <dbReference type="ARBA" id="ARBA00004141"/>
    </source>
</evidence>
<keyword evidence="8" id="KW-1185">Reference proteome</keyword>
<name>A0A9X4S6Y7_9BURK</name>
<dbReference type="GO" id="GO:0016020">
    <property type="term" value="C:membrane"/>
    <property type="evidence" value="ECO:0007669"/>
    <property type="project" value="UniProtKB-SubCell"/>
</dbReference>